<dbReference type="AlphaFoldDB" id="B4VL63"/>
<dbReference type="NCBIfam" id="TIGR00306">
    <property type="entry name" value="apgM"/>
    <property type="match status" value="1"/>
</dbReference>
<dbReference type="InterPro" id="IPR006124">
    <property type="entry name" value="Metalloenzyme"/>
</dbReference>
<gene>
    <name evidence="8" type="ORF">MC7420_259</name>
</gene>
<evidence type="ECO:0000256" key="2">
    <source>
        <dbReference type="ARBA" id="ARBA00002315"/>
    </source>
</evidence>
<accession>B4VL63</accession>
<dbReference type="CDD" id="cd16011">
    <property type="entry name" value="iPGM_like"/>
    <property type="match status" value="1"/>
</dbReference>
<comment type="similarity">
    <text evidence="4">Belongs to the BPG-independent phosphoglycerate mutase family. A-PGAM subfamily.</text>
</comment>
<dbReference type="SUPFAM" id="SSF53649">
    <property type="entry name" value="Alkaline phosphatase-like"/>
    <property type="match status" value="1"/>
</dbReference>
<evidence type="ECO:0000313" key="8">
    <source>
        <dbReference type="EMBL" id="EDX77122.1"/>
    </source>
</evidence>
<evidence type="ECO:0000259" key="7">
    <source>
        <dbReference type="Pfam" id="PF01676"/>
    </source>
</evidence>
<dbReference type="PANTHER" id="PTHR31209:SF0">
    <property type="entry name" value="METALLOENZYME DOMAIN-CONTAINING PROTEIN"/>
    <property type="match status" value="1"/>
</dbReference>
<dbReference type="Pfam" id="PF10143">
    <property type="entry name" value="PhosphMutase"/>
    <property type="match status" value="1"/>
</dbReference>
<evidence type="ECO:0000256" key="5">
    <source>
        <dbReference type="ARBA" id="ARBA00023152"/>
    </source>
</evidence>
<proteinExistence type="inferred from homology"/>
<dbReference type="OrthoDB" id="9804453at2"/>
<dbReference type="eggNOG" id="COG3635">
    <property type="taxonomic scope" value="Bacteria"/>
</dbReference>
<comment type="catalytic activity">
    <reaction evidence="1">
        <text>(2R)-2-phosphoglycerate = (2R)-3-phosphoglycerate</text>
        <dbReference type="Rhea" id="RHEA:15901"/>
        <dbReference type="ChEBI" id="CHEBI:58272"/>
        <dbReference type="ChEBI" id="CHEBI:58289"/>
        <dbReference type="EC" id="5.4.2.12"/>
    </reaction>
</comment>
<dbReference type="InterPro" id="IPR017850">
    <property type="entry name" value="Alkaline_phosphatase_core_sf"/>
</dbReference>
<feature type="region of interest" description="Disordered" evidence="6">
    <location>
        <begin position="174"/>
        <end position="200"/>
    </location>
</feature>
<keyword evidence="5" id="KW-0324">Glycolysis</keyword>
<dbReference type="PIRSF" id="PIRSF006392">
    <property type="entry name" value="IPGAM_arch"/>
    <property type="match status" value="1"/>
</dbReference>
<dbReference type="HOGENOM" id="CLU_034906_2_0_3"/>
<feature type="domain" description="Metalloenzyme" evidence="7">
    <location>
        <begin position="17"/>
        <end position="374"/>
    </location>
</feature>
<dbReference type="PANTHER" id="PTHR31209">
    <property type="entry name" value="COFACTOR-INDEPENDENT PHOSPHOGLYCERATE MUTASE"/>
    <property type="match status" value="1"/>
</dbReference>
<dbReference type="Proteomes" id="UP000003835">
    <property type="component" value="Unassembled WGS sequence"/>
</dbReference>
<evidence type="ECO:0000313" key="9">
    <source>
        <dbReference type="Proteomes" id="UP000003835"/>
    </source>
</evidence>
<organism evidence="8 9">
    <name type="scientific">Coleofasciculus chthonoplastes PCC 7420</name>
    <dbReference type="NCBI Taxonomy" id="118168"/>
    <lineage>
        <taxon>Bacteria</taxon>
        <taxon>Bacillati</taxon>
        <taxon>Cyanobacteriota</taxon>
        <taxon>Cyanophyceae</taxon>
        <taxon>Coleofasciculales</taxon>
        <taxon>Coleofasciculaceae</taxon>
        <taxon>Coleofasciculus</taxon>
    </lineage>
</organism>
<evidence type="ECO:0000256" key="6">
    <source>
        <dbReference type="SAM" id="MobiDB-lite"/>
    </source>
</evidence>
<dbReference type="Gene3D" id="3.40.720.10">
    <property type="entry name" value="Alkaline Phosphatase, subunit A"/>
    <property type="match status" value="2"/>
</dbReference>
<dbReference type="Pfam" id="PF01676">
    <property type="entry name" value="Metalloenzyme"/>
    <property type="match status" value="1"/>
</dbReference>
<dbReference type="EMBL" id="DS989844">
    <property type="protein sequence ID" value="EDX77122.1"/>
    <property type="molecule type" value="Genomic_DNA"/>
</dbReference>
<dbReference type="STRING" id="118168.MC7420_259"/>
<dbReference type="GO" id="GO:0006096">
    <property type="term" value="P:glycolytic process"/>
    <property type="evidence" value="ECO:0007669"/>
    <property type="project" value="UniProtKB-KW"/>
</dbReference>
<evidence type="ECO:0000256" key="1">
    <source>
        <dbReference type="ARBA" id="ARBA00000370"/>
    </source>
</evidence>
<comment type="function">
    <text evidence="2">Catalyzes the interconversion of 2-phosphoglycerate and 3-phosphoglycerate.</text>
</comment>
<evidence type="ECO:0000256" key="3">
    <source>
        <dbReference type="ARBA" id="ARBA00004921"/>
    </source>
</evidence>
<evidence type="ECO:0000256" key="4">
    <source>
        <dbReference type="ARBA" id="ARBA00005524"/>
    </source>
</evidence>
<dbReference type="GO" id="GO:0004619">
    <property type="term" value="F:phosphoglycerate mutase activity"/>
    <property type="evidence" value="ECO:0007669"/>
    <property type="project" value="UniProtKB-EC"/>
</dbReference>
<reference evidence="8 9" key="1">
    <citation type="submission" date="2008-07" db="EMBL/GenBank/DDBJ databases">
        <authorList>
            <person name="Tandeau de Marsac N."/>
            <person name="Ferriera S."/>
            <person name="Johnson J."/>
            <person name="Kravitz S."/>
            <person name="Beeson K."/>
            <person name="Sutton G."/>
            <person name="Rogers Y.-H."/>
            <person name="Friedman R."/>
            <person name="Frazier M."/>
            <person name="Venter J.C."/>
        </authorList>
    </citation>
    <scope>NUCLEOTIDE SEQUENCE [LARGE SCALE GENOMIC DNA]</scope>
    <source>
        <strain evidence="8 9">PCC 7420</strain>
    </source>
</reference>
<dbReference type="RefSeq" id="WP_006099235.1">
    <property type="nucleotide sequence ID" value="NZ_DS989844.1"/>
</dbReference>
<comment type="pathway">
    <text evidence="3">Carbohydrate degradation.</text>
</comment>
<protein>
    <submittedName>
        <fullName evidence="8">Metalloenzyme superfamily protein</fullName>
    </submittedName>
</protein>
<dbReference type="InterPro" id="IPR004456">
    <property type="entry name" value="Pglycerate_mutase_ApgM"/>
</dbReference>
<dbReference type="GO" id="GO:0046872">
    <property type="term" value="F:metal ion binding"/>
    <property type="evidence" value="ECO:0007669"/>
    <property type="project" value="InterPro"/>
</dbReference>
<keyword evidence="9" id="KW-1185">Reference proteome</keyword>
<sequence length="404" mass="44362">MDISTVWEDLAWQQGGKIVYLILDGVGGLSDLDKGGTELQVAQTPNLDQLAKESSCGLLEIVGPGITPGSGPGHLSLFGYDPLKYNVGRGVLSALGIEFDLKENDIAARVNFATIDKQGNVSDRRAGRIATEVNRRLCEKIRDKVSLDFEGDYFFETVSEHRAVFVLRGQGLGGNLPDTDPQTTGVPAKDPTPESEDSKKTAELVRSFIDQVQQVLADEDQATGILMRGFERYQPLPAIRDRFKLDGVCVADYPMYRGVSRLIGMDVVPRPGGMKQRFQALQEVYGEKYNFYFLHVKHSDSKGEDSNFEGKVKVIEEVDQLLPLVTELNPDVLVVSADHSTPAVMGQHSWHPVPVMIHSKYAKVDDVATFDEYACGRGMLGLRPGVQLIGLALAHAGRLRKYGA</sequence>
<name>B4VL63_9CYAN</name>
<dbReference type="NCBIfam" id="NF003160">
    <property type="entry name" value="PRK04135.1"/>
    <property type="match status" value="1"/>
</dbReference>